<protein>
    <recommendedName>
        <fullName evidence="2">protein-ribulosamine 3-kinase</fullName>
        <ecNumber evidence="2">2.7.1.172</ecNumber>
    </recommendedName>
</protein>
<dbReference type="FunFam" id="3.30.200.20:FF:000264">
    <property type="entry name" value="Protein-ribulosamine 3-kinase, chloroplastic"/>
    <property type="match status" value="1"/>
</dbReference>
<dbReference type="Proteomes" id="UP000694388">
    <property type="component" value="Unplaced"/>
</dbReference>
<reference evidence="9" key="2">
    <citation type="submission" date="2025-09" db="UniProtKB">
        <authorList>
            <consortium name="Ensembl"/>
        </authorList>
    </citation>
    <scope>IDENTIFICATION</scope>
</reference>
<keyword evidence="4" id="KW-0547">Nucleotide-binding</keyword>
<dbReference type="InterPro" id="IPR016477">
    <property type="entry name" value="Fructo-/Ketosamine-3-kinase"/>
</dbReference>
<dbReference type="AlphaFoldDB" id="A0A8C4WTZ0"/>
<dbReference type="InterPro" id="IPR011009">
    <property type="entry name" value="Kinase-like_dom_sf"/>
</dbReference>
<sequence>LEHLLKVELATDKLRLIGHAGGGCINDGCSYETDAGKVFVKTNSKSEAKLMFDGEVASLQAIRSTNTVRIPRPIKSLVNPAGGAVLIMEHLDMHSLNRHQKMLGEHIAALHLHNQHVGDELKKHKGTIGKGVGQEDVQYVDKFGFYTTTCCGYIPQVPTSGALCSNQNKIPVLFEGLTITPSLLHGDLWGGNVAETSEGPVVFDPASFYGHSEFELAIAGMFGGFDQNFYDAYHSLIPKSPGFEQRMKLYRLFNYINHWNHFGTGYKGSTLRTMRSLLS</sequence>
<reference evidence="9" key="1">
    <citation type="submission" date="2025-08" db="UniProtKB">
        <authorList>
            <consortium name="Ensembl"/>
        </authorList>
    </citation>
    <scope>IDENTIFICATION</scope>
</reference>
<evidence type="ECO:0000256" key="7">
    <source>
        <dbReference type="ARBA" id="ARBA00048655"/>
    </source>
</evidence>
<dbReference type="Pfam" id="PF03881">
    <property type="entry name" value="Fructosamin_kin"/>
    <property type="match status" value="1"/>
</dbReference>
<dbReference type="Gene3D" id="3.90.1200.10">
    <property type="match status" value="1"/>
</dbReference>
<keyword evidence="3 8" id="KW-0808">Transferase</keyword>
<dbReference type="Gene3D" id="3.30.200.20">
    <property type="entry name" value="Phosphorylase Kinase, domain 1"/>
    <property type="match status" value="1"/>
</dbReference>
<keyword evidence="6" id="KW-0067">ATP-binding</keyword>
<dbReference type="Ensembl" id="ENSEBUT00000011495.1">
    <property type="protein sequence ID" value="ENSEBUP00000010937.1"/>
    <property type="gene ID" value="ENSEBUG00000007029.1"/>
</dbReference>
<evidence type="ECO:0000256" key="4">
    <source>
        <dbReference type="ARBA" id="ARBA00022741"/>
    </source>
</evidence>
<dbReference type="SUPFAM" id="SSF56112">
    <property type="entry name" value="Protein kinase-like (PK-like)"/>
    <property type="match status" value="1"/>
</dbReference>
<comment type="similarity">
    <text evidence="1 8">Belongs to the fructosamine kinase family.</text>
</comment>
<evidence type="ECO:0000256" key="1">
    <source>
        <dbReference type="ARBA" id="ARBA00009460"/>
    </source>
</evidence>
<evidence type="ECO:0000313" key="9">
    <source>
        <dbReference type="Ensembl" id="ENSEBUP00000010937.1"/>
    </source>
</evidence>
<accession>A0A8C4WTZ0</accession>
<evidence type="ECO:0000256" key="8">
    <source>
        <dbReference type="PIRNR" id="PIRNR006221"/>
    </source>
</evidence>
<dbReference type="OMA" id="RECDIAM"/>
<evidence type="ECO:0000256" key="3">
    <source>
        <dbReference type="ARBA" id="ARBA00022679"/>
    </source>
</evidence>
<evidence type="ECO:0000256" key="2">
    <source>
        <dbReference type="ARBA" id="ARBA00011961"/>
    </source>
</evidence>
<organism evidence="9 10">
    <name type="scientific">Eptatretus burgeri</name>
    <name type="common">Inshore hagfish</name>
    <dbReference type="NCBI Taxonomy" id="7764"/>
    <lineage>
        <taxon>Eukaryota</taxon>
        <taxon>Metazoa</taxon>
        <taxon>Chordata</taxon>
        <taxon>Craniata</taxon>
        <taxon>Vertebrata</taxon>
        <taxon>Cyclostomata</taxon>
        <taxon>Myxini</taxon>
        <taxon>Myxiniformes</taxon>
        <taxon>Myxinidae</taxon>
        <taxon>Eptatretinae</taxon>
        <taxon>Eptatretus</taxon>
    </lineage>
</organism>
<dbReference type="PANTHER" id="PTHR12149">
    <property type="entry name" value="FRUCTOSAMINE 3 KINASE-RELATED PROTEIN"/>
    <property type="match status" value="1"/>
</dbReference>
<dbReference type="PANTHER" id="PTHR12149:SF8">
    <property type="entry name" value="PROTEIN-RIBULOSAMINE 3-KINASE"/>
    <property type="match status" value="1"/>
</dbReference>
<evidence type="ECO:0000256" key="5">
    <source>
        <dbReference type="ARBA" id="ARBA00022777"/>
    </source>
</evidence>
<dbReference type="GO" id="GO:0005737">
    <property type="term" value="C:cytoplasm"/>
    <property type="evidence" value="ECO:0007669"/>
    <property type="project" value="UniProtKB-ARBA"/>
</dbReference>
<evidence type="ECO:0000256" key="6">
    <source>
        <dbReference type="ARBA" id="ARBA00022840"/>
    </source>
</evidence>
<keyword evidence="10" id="KW-1185">Reference proteome</keyword>
<proteinExistence type="inferred from homology"/>
<evidence type="ECO:0000313" key="10">
    <source>
        <dbReference type="Proteomes" id="UP000694388"/>
    </source>
</evidence>
<name>A0A8C4WTZ0_EPTBU</name>
<comment type="catalytic activity">
    <reaction evidence="7">
        <text>N(6)-D-ribulosyl-L-lysyl-[protein] + ATP = N(6)-(3-O-phospho-D-ribulosyl)-L-lysyl-[protein] + ADP + H(+)</text>
        <dbReference type="Rhea" id="RHEA:48432"/>
        <dbReference type="Rhea" id="RHEA-COMP:12103"/>
        <dbReference type="Rhea" id="RHEA-COMP:12104"/>
        <dbReference type="ChEBI" id="CHEBI:15378"/>
        <dbReference type="ChEBI" id="CHEBI:30616"/>
        <dbReference type="ChEBI" id="CHEBI:90418"/>
        <dbReference type="ChEBI" id="CHEBI:90420"/>
        <dbReference type="ChEBI" id="CHEBI:456216"/>
        <dbReference type="EC" id="2.7.1.172"/>
    </reaction>
    <physiologicalReaction direction="left-to-right" evidence="7">
        <dbReference type="Rhea" id="RHEA:48433"/>
    </physiologicalReaction>
</comment>
<dbReference type="GO" id="GO:0005524">
    <property type="term" value="F:ATP binding"/>
    <property type="evidence" value="ECO:0007669"/>
    <property type="project" value="UniProtKB-KW"/>
</dbReference>
<dbReference type="GeneTree" id="ENSGT00390000005730"/>
<keyword evidence="5 8" id="KW-0418">Kinase</keyword>
<dbReference type="EC" id="2.7.1.172" evidence="2"/>
<dbReference type="PIRSF" id="PIRSF006221">
    <property type="entry name" value="Ketosamine-3-kinase"/>
    <property type="match status" value="1"/>
</dbReference>
<dbReference type="GO" id="GO:0102193">
    <property type="term" value="F:protein-ribulosamine 3-kinase activity"/>
    <property type="evidence" value="ECO:0007669"/>
    <property type="project" value="UniProtKB-EC"/>
</dbReference>
<dbReference type="GO" id="GO:0016301">
    <property type="term" value="F:kinase activity"/>
    <property type="evidence" value="ECO:0007669"/>
    <property type="project" value="UniProtKB-UniRule"/>
</dbReference>